<keyword evidence="8" id="KW-1185">Reference proteome</keyword>
<dbReference type="PANTHER" id="PTHR44329">
    <property type="entry name" value="SERINE/THREONINE-PROTEIN KINASE TNNI3K-RELATED"/>
    <property type="match status" value="1"/>
</dbReference>
<feature type="domain" description="Protein kinase" evidence="6">
    <location>
        <begin position="641"/>
        <end position="914"/>
    </location>
</feature>
<evidence type="ECO:0000256" key="2">
    <source>
        <dbReference type="ARBA" id="ARBA00022741"/>
    </source>
</evidence>
<dbReference type="InterPro" id="IPR001245">
    <property type="entry name" value="Ser-Thr/Tyr_kinase_cat_dom"/>
</dbReference>
<dbReference type="InterPro" id="IPR000719">
    <property type="entry name" value="Prot_kinase_dom"/>
</dbReference>
<gene>
    <name evidence="7" type="ORF">FB45DRAFT_859919</name>
</gene>
<dbReference type="Pfam" id="PF07714">
    <property type="entry name" value="PK_Tyr_Ser-Thr"/>
    <property type="match status" value="1"/>
</dbReference>
<keyword evidence="1" id="KW-0808">Transferase</keyword>
<proteinExistence type="predicted"/>
<dbReference type="GO" id="GO:0005524">
    <property type="term" value="F:ATP binding"/>
    <property type="evidence" value="ECO:0007669"/>
    <property type="project" value="UniProtKB-KW"/>
</dbReference>
<keyword evidence="4" id="KW-0067">ATP-binding</keyword>
<keyword evidence="2" id="KW-0547">Nucleotide-binding</keyword>
<organism evidence="7 8">
    <name type="scientific">Roridomyces roridus</name>
    <dbReference type="NCBI Taxonomy" id="1738132"/>
    <lineage>
        <taxon>Eukaryota</taxon>
        <taxon>Fungi</taxon>
        <taxon>Dikarya</taxon>
        <taxon>Basidiomycota</taxon>
        <taxon>Agaricomycotina</taxon>
        <taxon>Agaricomycetes</taxon>
        <taxon>Agaricomycetidae</taxon>
        <taxon>Agaricales</taxon>
        <taxon>Marasmiineae</taxon>
        <taxon>Mycenaceae</taxon>
        <taxon>Roridomyces</taxon>
    </lineage>
</organism>
<keyword evidence="3" id="KW-0418">Kinase</keyword>
<protein>
    <recommendedName>
        <fullName evidence="6">Protein kinase domain-containing protein</fullName>
    </recommendedName>
</protein>
<dbReference type="PRINTS" id="PR00109">
    <property type="entry name" value="TYRKINASE"/>
</dbReference>
<dbReference type="PROSITE" id="PS00108">
    <property type="entry name" value="PROTEIN_KINASE_ST"/>
    <property type="match status" value="1"/>
</dbReference>
<dbReference type="AlphaFoldDB" id="A0AAD7CL24"/>
<dbReference type="Gene3D" id="1.10.510.10">
    <property type="entry name" value="Transferase(Phosphotransferase) domain 1"/>
    <property type="match status" value="1"/>
</dbReference>
<dbReference type="EMBL" id="JARKIF010000001">
    <property type="protein sequence ID" value="KAJ7651364.1"/>
    <property type="molecule type" value="Genomic_DNA"/>
</dbReference>
<dbReference type="GO" id="GO:0004674">
    <property type="term" value="F:protein serine/threonine kinase activity"/>
    <property type="evidence" value="ECO:0007669"/>
    <property type="project" value="TreeGrafter"/>
</dbReference>
<evidence type="ECO:0000259" key="6">
    <source>
        <dbReference type="PROSITE" id="PS50011"/>
    </source>
</evidence>
<sequence>MASVNKSQARVKLATAPTDSSSSGPKAERSYRRPDAHALNVDDANCLERFSSYGNLAQSTHSPTDYWRIDMRLTLLWCLAYEARVRRRKPALQLLLAIIEGKRGRVNWGMWEDGDELWFRRTIIQRRMTTRFKVAAAVLEPADWEEIRAALERSVATPKRGPLAGNLETWTAINRILRIAWLTVTDGFPTGGCYEYLVKLRVIEAWGYFAEPLFPDRDDDREMRLRLRIHDLPDCIFASCRPSVWDWFKTACHDYESDKVLVDMVGCCWSCASRATSAAKRLSLEEPTCSERPKIWPVILWVAFQAQQHAESGFKDVNDFMEILESDSNKHAGLWAWDSLDDAMLERGLNGDSNPSQPGLSWIDAYPSSWREHLLLLGDKHWRQIEVATHQVNRPRLLNPEYDTAIRISAVALWVSSQSPAGSPWASCMSSLGRFLTQPLHGSLVRFLLERGVPMRASQEFQARRNVNWEHPRIWLHMERAQLQADILRNSDSRPLLDVVESVYVTHCTHPVLPQDWKQRVSPDYPQVVMLTLKQSVERVSGVDRHLENLGRHKKPDDSIDTDLRCVCAQIVDILGSHEAYKALFKVNKTDAQRLLDLLQDLLDYPPLADAAVRHLILKGLLRLSTKSGLHPRCFVLSDIQTMGHQMAAGGFGDVYKGEVLGEIVSVKVMRVYQEADVQALLNVGQAQLCQAEFYREAVIWRHLSHPNLLPFFGVYYLEATKSRLCLLSPWMENGNVVRYIQYNPFVDRLALVMDIAMGLEYLQAQKVVHGDLKGINVLVASSGRALLADFGLSSVADSKMLLQSTSSVKNGGSVRWQAPELFSVPGSRNSRASDVYAFSCVCYEIFTDTVPFYDLKYDTAVMLQVLQGKRAERPINCIKDGIWNLMEICWAQEPDKRPSAAGIVQILRERPIEALPTCSVVSDWDPSYISKFRSSLEEHTLSRSGVHRIEIESSMS</sequence>
<dbReference type="Proteomes" id="UP001221142">
    <property type="component" value="Unassembled WGS sequence"/>
</dbReference>
<dbReference type="SUPFAM" id="SSF56112">
    <property type="entry name" value="Protein kinase-like (PK-like)"/>
    <property type="match status" value="1"/>
</dbReference>
<evidence type="ECO:0000313" key="7">
    <source>
        <dbReference type="EMBL" id="KAJ7651364.1"/>
    </source>
</evidence>
<name>A0AAD7CL24_9AGAR</name>
<accession>A0AAD7CL24</accession>
<dbReference type="InterPro" id="IPR011009">
    <property type="entry name" value="Kinase-like_dom_sf"/>
</dbReference>
<dbReference type="SMART" id="SM00220">
    <property type="entry name" value="S_TKc"/>
    <property type="match status" value="1"/>
</dbReference>
<evidence type="ECO:0000256" key="3">
    <source>
        <dbReference type="ARBA" id="ARBA00022777"/>
    </source>
</evidence>
<reference evidence="7" key="1">
    <citation type="submission" date="2023-03" db="EMBL/GenBank/DDBJ databases">
        <title>Massive genome expansion in bonnet fungi (Mycena s.s.) driven by repeated elements and novel gene families across ecological guilds.</title>
        <authorList>
            <consortium name="Lawrence Berkeley National Laboratory"/>
            <person name="Harder C.B."/>
            <person name="Miyauchi S."/>
            <person name="Viragh M."/>
            <person name="Kuo A."/>
            <person name="Thoen E."/>
            <person name="Andreopoulos B."/>
            <person name="Lu D."/>
            <person name="Skrede I."/>
            <person name="Drula E."/>
            <person name="Henrissat B."/>
            <person name="Morin E."/>
            <person name="Kohler A."/>
            <person name="Barry K."/>
            <person name="LaButti K."/>
            <person name="Morin E."/>
            <person name="Salamov A."/>
            <person name="Lipzen A."/>
            <person name="Mereny Z."/>
            <person name="Hegedus B."/>
            <person name="Baldrian P."/>
            <person name="Stursova M."/>
            <person name="Weitz H."/>
            <person name="Taylor A."/>
            <person name="Grigoriev I.V."/>
            <person name="Nagy L.G."/>
            <person name="Martin F."/>
            <person name="Kauserud H."/>
        </authorList>
    </citation>
    <scope>NUCLEOTIDE SEQUENCE</scope>
    <source>
        <strain evidence="7">9284</strain>
    </source>
</reference>
<evidence type="ECO:0000256" key="5">
    <source>
        <dbReference type="SAM" id="MobiDB-lite"/>
    </source>
</evidence>
<dbReference type="PROSITE" id="PS50011">
    <property type="entry name" value="PROTEIN_KINASE_DOM"/>
    <property type="match status" value="1"/>
</dbReference>
<dbReference type="InterPro" id="IPR051681">
    <property type="entry name" value="Ser/Thr_Kinases-Pseudokinases"/>
</dbReference>
<dbReference type="InterPro" id="IPR008271">
    <property type="entry name" value="Ser/Thr_kinase_AS"/>
</dbReference>
<evidence type="ECO:0000256" key="4">
    <source>
        <dbReference type="ARBA" id="ARBA00022840"/>
    </source>
</evidence>
<feature type="region of interest" description="Disordered" evidence="5">
    <location>
        <begin position="1"/>
        <end position="34"/>
    </location>
</feature>
<comment type="caution">
    <text evidence="7">The sequence shown here is derived from an EMBL/GenBank/DDBJ whole genome shotgun (WGS) entry which is preliminary data.</text>
</comment>
<evidence type="ECO:0000256" key="1">
    <source>
        <dbReference type="ARBA" id="ARBA00022679"/>
    </source>
</evidence>
<evidence type="ECO:0000313" key="8">
    <source>
        <dbReference type="Proteomes" id="UP001221142"/>
    </source>
</evidence>
<dbReference type="PANTHER" id="PTHR44329:SF288">
    <property type="entry name" value="MITOGEN-ACTIVATED PROTEIN KINASE KINASE KINASE 20"/>
    <property type="match status" value="1"/>
</dbReference>